<dbReference type="KEGG" id="acae:HYG86_04605"/>
<sequence length="125" mass="12840">MEMVLPKNYVEIDQEEMMYLEGGFSIPTWSVAGTITAATYAFLAAAGGAVATGGLKVVLGSMSLRNALAAGIVKAVGASGIKVGNALVSSWLRTIVSGGVGGVANRIANHLDGRDGNLNGWIRVF</sequence>
<evidence type="ECO:0000313" key="2">
    <source>
        <dbReference type="EMBL" id="QNO14102.1"/>
    </source>
</evidence>
<evidence type="ECO:0000256" key="1">
    <source>
        <dbReference type="SAM" id="Phobius"/>
    </source>
</evidence>
<dbReference type="RefSeq" id="WP_213167764.1">
    <property type="nucleotide sequence ID" value="NZ_CP058559.1"/>
</dbReference>
<feature type="transmembrane region" description="Helical" evidence="1">
    <location>
        <begin position="37"/>
        <end position="59"/>
    </location>
</feature>
<protein>
    <submittedName>
        <fullName evidence="2">Uncharacterized protein</fullName>
    </submittedName>
</protein>
<dbReference type="AlphaFoldDB" id="A0A7G9W5Z0"/>
<dbReference type="Proteomes" id="UP000516160">
    <property type="component" value="Chromosome"/>
</dbReference>
<proteinExistence type="predicted"/>
<dbReference type="EMBL" id="CP058559">
    <property type="protein sequence ID" value="QNO14102.1"/>
    <property type="molecule type" value="Genomic_DNA"/>
</dbReference>
<name>A0A7G9W5Z0_ALKCA</name>
<keyword evidence="3" id="KW-1185">Reference proteome</keyword>
<keyword evidence="1" id="KW-0812">Transmembrane</keyword>
<gene>
    <name evidence="2" type="ORF">HYG86_04605</name>
</gene>
<reference evidence="2 3" key="1">
    <citation type="submission" date="2020-07" db="EMBL/GenBank/DDBJ databases">
        <title>Alkalicella. sp. LB2 genome.</title>
        <authorList>
            <person name="Postec A."/>
            <person name="Quemeneur M."/>
        </authorList>
    </citation>
    <scope>NUCLEOTIDE SEQUENCE [LARGE SCALE GENOMIC DNA]</scope>
    <source>
        <strain evidence="2 3">LB2</strain>
    </source>
</reference>
<keyword evidence="1" id="KW-1133">Transmembrane helix</keyword>
<keyword evidence="1" id="KW-0472">Membrane</keyword>
<accession>A0A7G9W5Z0</accession>
<organism evidence="2 3">
    <name type="scientific">Alkalicella caledoniensis</name>
    <dbReference type="NCBI Taxonomy" id="2731377"/>
    <lineage>
        <taxon>Bacteria</taxon>
        <taxon>Bacillati</taxon>
        <taxon>Bacillota</taxon>
        <taxon>Clostridia</taxon>
        <taxon>Eubacteriales</taxon>
        <taxon>Proteinivoracaceae</taxon>
        <taxon>Alkalicella</taxon>
    </lineage>
</organism>
<evidence type="ECO:0000313" key="3">
    <source>
        <dbReference type="Proteomes" id="UP000516160"/>
    </source>
</evidence>